<evidence type="ECO:0000313" key="3">
    <source>
        <dbReference type="Proteomes" id="UP001444071"/>
    </source>
</evidence>
<evidence type="ECO:0008006" key="4">
    <source>
        <dbReference type="Google" id="ProtNLM"/>
    </source>
</evidence>
<reference evidence="2 3" key="1">
    <citation type="submission" date="2021-06" db="EMBL/GenBank/DDBJ databases">
        <authorList>
            <person name="Palmer J.M."/>
        </authorList>
    </citation>
    <scope>NUCLEOTIDE SEQUENCE [LARGE SCALE GENOMIC DNA]</scope>
    <source>
        <strain evidence="2 3">XR_2019</strain>
        <tissue evidence="2">Muscle</tissue>
    </source>
</reference>
<accession>A0ABV0X6Y2</accession>
<keyword evidence="1" id="KW-0732">Signal</keyword>
<proteinExistence type="predicted"/>
<dbReference type="EMBL" id="JAHRIM010090906">
    <property type="protein sequence ID" value="MEQ2277145.1"/>
    <property type="molecule type" value="Genomic_DNA"/>
</dbReference>
<dbReference type="Proteomes" id="UP001444071">
    <property type="component" value="Unassembled WGS sequence"/>
</dbReference>
<feature type="signal peptide" evidence="1">
    <location>
        <begin position="1"/>
        <end position="17"/>
    </location>
</feature>
<organism evidence="2 3">
    <name type="scientific">Xenotaenia resolanae</name>
    <dbReference type="NCBI Taxonomy" id="208358"/>
    <lineage>
        <taxon>Eukaryota</taxon>
        <taxon>Metazoa</taxon>
        <taxon>Chordata</taxon>
        <taxon>Craniata</taxon>
        <taxon>Vertebrata</taxon>
        <taxon>Euteleostomi</taxon>
        <taxon>Actinopterygii</taxon>
        <taxon>Neopterygii</taxon>
        <taxon>Teleostei</taxon>
        <taxon>Neoteleostei</taxon>
        <taxon>Acanthomorphata</taxon>
        <taxon>Ovalentaria</taxon>
        <taxon>Atherinomorphae</taxon>
        <taxon>Cyprinodontiformes</taxon>
        <taxon>Goodeidae</taxon>
        <taxon>Xenotaenia</taxon>
    </lineage>
</organism>
<evidence type="ECO:0000313" key="2">
    <source>
        <dbReference type="EMBL" id="MEQ2277145.1"/>
    </source>
</evidence>
<protein>
    <recommendedName>
        <fullName evidence="4">Secreted protein</fullName>
    </recommendedName>
</protein>
<sequence>MWLYWLLFRHHLHYICQVIIKLPHTWSSSAVCSVISQTIFSQASLESNDSSQSECLSLESHNGGKFTQRKLSCVCKVSVNPCFFSNAVAVSNSSSTEHFS</sequence>
<feature type="chain" id="PRO_5045099306" description="Secreted protein" evidence="1">
    <location>
        <begin position="18"/>
        <end position="100"/>
    </location>
</feature>
<keyword evidence="3" id="KW-1185">Reference proteome</keyword>
<gene>
    <name evidence="2" type="ORF">XENORESO_020711</name>
</gene>
<name>A0ABV0X6Y2_9TELE</name>
<evidence type="ECO:0000256" key="1">
    <source>
        <dbReference type="SAM" id="SignalP"/>
    </source>
</evidence>
<comment type="caution">
    <text evidence="2">The sequence shown here is derived from an EMBL/GenBank/DDBJ whole genome shotgun (WGS) entry which is preliminary data.</text>
</comment>